<organism evidence="1">
    <name type="scientific">Manihot esculenta</name>
    <name type="common">Cassava</name>
    <name type="synonym">Jatropha manihot</name>
    <dbReference type="NCBI Taxonomy" id="3983"/>
    <lineage>
        <taxon>Eukaryota</taxon>
        <taxon>Viridiplantae</taxon>
        <taxon>Streptophyta</taxon>
        <taxon>Embryophyta</taxon>
        <taxon>Tracheophyta</taxon>
        <taxon>Spermatophyta</taxon>
        <taxon>Magnoliopsida</taxon>
        <taxon>eudicotyledons</taxon>
        <taxon>Gunneridae</taxon>
        <taxon>Pentapetalae</taxon>
        <taxon>rosids</taxon>
        <taxon>fabids</taxon>
        <taxon>Malpighiales</taxon>
        <taxon>Euphorbiaceae</taxon>
        <taxon>Crotonoideae</taxon>
        <taxon>Manihoteae</taxon>
        <taxon>Manihot</taxon>
    </lineage>
</organism>
<proteinExistence type="predicted"/>
<dbReference type="AlphaFoldDB" id="A0A2C9WNP3"/>
<accession>A0A2C9WNP3</accession>
<gene>
    <name evidence="1" type="ORF">MANES_01G238600</name>
</gene>
<dbReference type="EMBL" id="CM004387">
    <property type="protein sequence ID" value="OAY62054.1"/>
    <property type="molecule type" value="Genomic_DNA"/>
</dbReference>
<reference evidence="1" key="1">
    <citation type="submission" date="2016-02" db="EMBL/GenBank/DDBJ databases">
        <title>WGS assembly of Manihot esculenta.</title>
        <authorList>
            <person name="Bredeson J.V."/>
            <person name="Prochnik S.E."/>
            <person name="Lyons J.B."/>
            <person name="Schmutz J."/>
            <person name="Grimwood J."/>
            <person name="Vrebalov J."/>
            <person name="Bart R.S."/>
            <person name="Amuge T."/>
            <person name="Ferguson M.E."/>
            <person name="Green R."/>
            <person name="Putnam N."/>
            <person name="Stites J."/>
            <person name="Rounsley S."/>
            <person name="Rokhsar D.S."/>
        </authorList>
    </citation>
    <scope>NUCLEOTIDE SEQUENCE [LARGE SCALE GENOMIC DNA]</scope>
    <source>
        <tissue evidence="1">Leaf</tissue>
    </source>
</reference>
<evidence type="ECO:0000313" key="1">
    <source>
        <dbReference type="EMBL" id="OAY62054.1"/>
    </source>
</evidence>
<sequence>MKYRCVECGFAIKTLFCAVLAGKHSAHEMRKFFILYFIFSSSMLN</sequence>
<protein>
    <recommendedName>
        <fullName evidence="2">C2H2-type domain-containing protein</fullName>
    </recommendedName>
</protein>
<evidence type="ECO:0008006" key="2">
    <source>
        <dbReference type="Google" id="ProtNLM"/>
    </source>
</evidence>
<name>A0A2C9WNP3_MANES</name>